<organism evidence="2 3">
    <name type="scientific">Diplocarpon coronariae</name>
    <dbReference type="NCBI Taxonomy" id="2795749"/>
    <lineage>
        <taxon>Eukaryota</taxon>
        <taxon>Fungi</taxon>
        <taxon>Dikarya</taxon>
        <taxon>Ascomycota</taxon>
        <taxon>Pezizomycotina</taxon>
        <taxon>Leotiomycetes</taxon>
        <taxon>Helotiales</taxon>
        <taxon>Drepanopezizaceae</taxon>
        <taxon>Diplocarpon</taxon>
    </lineage>
</organism>
<feature type="region of interest" description="Disordered" evidence="1">
    <location>
        <begin position="1"/>
        <end position="26"/>
    </location>
</feature>
<reference evidence="2 3" key="1">
    <citation type="submission" date="2017-04" db="EMBL/GenBank/DDBJ databases">
        <title>Draft genome sequence of Marssonina coronaria NL1: causal agent of apple blotch.</title>
        <authorList>
            <person name="Cheng Q."/>
        </authorList>
    </citation>
    <scope>NUCLEOTIDE SEQUENCE [LARGE SCALE GENOMIC DNA]</scope>
    <source>
        <strain evidence="2 3">NL1</strain>
    </source>
</reference>
<proteinExistence type="predicted"/>
<protein>
    <submittedName>
        <fullName evidence="2">Uncharacterized protein</fullName>
    </submittedName>
</protein>
<dbReference type="Proteomes" id="UP000242519">
    <property type="component" value="Unassembled WGS sequence"/>
</dbReference>
<dbReference type="OrthoDB" id="5422628at2759"/>
<feature type="compositionally biased region" description="Basic and acidic residues" evidence="1">
    <location>
        <begin position="2609"/>
        <end position="2625"/>
    </location>
</feature>
<evidence type="ECO:0000313" key="2">
    <source>
        <dbReference type="EMBL" id="OWP05209.1"/>
    </source>
</evidence>
<dbReference type="InParanoid" id="A0A218ZAW4"/>
<name>A0A218ZAW4_9HELO</name>
<evidence type="ECO:0000256" key="1">
    <source>
        <dbReference type="SAM" id="MobiDB-lite"/>
    </source>
</evidence>
<feature type="compositionally biased region" description="Basic residues" evidence="1">
    <location>
        <begin position="2633"/>
        <end position="2643"/>
    </location>
</feature>
<accession>A0A218ZAW4</accession>
<feature type="compositionally biased region" description="Pro residues" evidence="1">
    <location>
        <begin position="1"/>
        <end position="11"/>
    </location>
</feature>
<feature type="compositionally biased region" description="Low complexity" evidence="1">
    <location>
        <begin position="2525"/>
        <end position="2535"/>
    </location>
</feature>
<feature type="region of interest" description="Disordered" evidence="1">
    <location>
        <begin position="84"/>
        <end position="103"/>
    </location>
</feature>
<feature type="compositionally biased region" description="Polar residues" evidence="1">
    <location>
        <begin position="2489"/>
        <end position="2501"/>
    </location>
</feature>
<dbReference type="STRING" id="503106.A0A218ZAW4"/>
<evidence type="ECO:0000313" key="3">
    <source>
        <dbReference type="Proteomes" id="UP000242519"/>
    </source>
</evidence>
<comment type="caution">
    <text evidence="2">The sequence shown here is derived from an EMBL/GenBank/DDBJ whole genome shotgun (WGS) entry which is preliminary data.</text>
</comment>
<feature type="compositionally biased region" description="Basic and acidic residues" evidence="1">
    <location>
        <begin position="2557"/>
        <end position="2595"/>
    </location>
</feature>
<feature type="region of interest" description="Disordered" evidence="1">
    <location>
        <begin position="2524"/>
        <end position="2544"/>
    </location>
</feature>
<keyword evidence="3" id="KW-1185">Reference proteome</keyword>
<sequence length="2649" mass="298967">MAPASPAPMGPPTDEFKGHSQPPPNERLTAARNFLGDEDPYRCLDFAARIDEIEEYVKHLEDGRVPCDLDLLHAVKVMAAAHREWDERSRGGPADTACSSSGEPARLPYSTRLVSLETAANLKAEREAFGLNTQMREDHPPFSVLREDDHAQFLAAMNDAAAEDPDEVDPTSNLLWAEGRAYSWALQDPILIPFWMHPTEGIPKKGVRAGDPTPWYRATIPNPLAAERDRPARGWVPAYVLATEAEINRLLRDIAQLAPEEGLKLLPRLFSIIQFLEPPELRRLGAENAAFDAAEDAALKAGKDATEIFSPKERRERNRILAELQAGRAKLIESLEPSVYLIVRLTRNESIEVSLPGVFYVDHGILGPARTEVLRRANELLQAAVAPFGMEDMSQDDLVAFDLFSQKSQRSDLGSYARERAAILQRVGANRSADLDYSDKKRFDELLEEEREDRRGWMNGLSNPEFRYLRPGEMESDDENLLYIPWEITTVPTVDSPIIIEQVIPANVQAIQRFLNNKLQVRPVPDVKDEIGFWIEVAPPDLRALAIPWLGWRRMENEGPLGPEELRLQSNLDPIFRSAYKSWREGLGPDLIVKLPGPHMIPERPGILYRLSDDDDCAATDVGPIQKLLDLGQNRNPGEQDLLRKALIPFSYPALRRLRDDWQDALEAPTQNPAPCQDAWVATMNRWIRSMDGAQVELRSRPNLTLDPDNDPSVVYYRGPLRVESHYPRLDDKLREALSEHINGKEIPERFEKHTDLLPPVIREAYEVWKREQKPQYGAIYGYHVRALWSSFQPKFTPDVQIPSGLSQVGARPDAITDCPAECSPKSAALTMMRTEECNVGEYTTTLQPQIDALENEINRLSRNLRIPPGRSFRQGSIRTEQRNEFRRLDVLLEQFRPCYIRKFGRQRTRVSYPGDRSEAAELESLNRSLTKAYVAWRRPIIQTGVVIHRGIRPVAGSKQLLEFQPHATNIGLAFRIKAPDLDSMEEPPPIIEYDPADFAPQAVQSAIAANPHEIKSLELWINELLRKRAAGTISWDESENLLSGLRVIMPPHMANLEKTHYAVDSAARESNDPKRDRLFWESWDSWDKTYDDWIAGLPEGHVEIALPGTLSPDGMPLQIADTKSLDRPYRPQSLPFAVRDVEKKLNEYLYGAFSSLSTEERQNREAILWQFFRPIDNHARRLILQHIEREFSTGKLEPQNLTAEIAALVESLSLRCCAIYRDKLRSLRSRNVFIAEQVPGEYKLSHESFLVPENPDATGATPEWRIAASLVGLLCIADFRDTRAEFLDLTSKIRRYAPLSPDERRRLKARLELLATANLATMQVQSDTVARISIQHQTDKNWQSKAPLELLDADSVCLWYGWVLGSLDPSLRVLLNPPLPSLINTILQDGTRSQTPDRASQPARAASAFEIKALETEINNLLSRLEGRKAGSSTQEEAFTLLYLLRELLPPVLRVLKLQNDRRLAGLIDPAGSIISGLASVESQKEFETRYRDYLTSLPRLGVVLDLWWYSDAEINAACARWRDLKEMFLNPDGTTKYPITPLQIENQQQRRWFEQYAVLIDYVDQGCVATADANVVEQLLISKAPDVLRDLEREIRVTTAALAAGDVDGTAFLIGIKEDFVRSYIYWYTKQSPQVILDLRGAGPVAGKTIDFTGKAERRGIQRAAIELALNLLASNQEQHRPADRFRIIDTARQNVPLPDEVSISLPLELSRRQIDPDTFEYTKKMSAYREWKDFDYELSRGRLIRDHATLQARTGVPDPDVMALDDAESTEIAAHYLYPPVNYMGPVAAADSTDWMKVRRERHAELSRIALRLSDAYTRAPRPLLQRLLVVMNEGMLDNNRDHPLSDNVPLDRRGLDLLEEISGDSWAEGRIEYSPPLEIEQHNEGEPHFVSRPAEVPLAVMMEFEEYLVKLPNLPFWVPLPDDPALASADPTVLRQPRHLEAIKSTLGLTLNEVQSAQPIHRPGKEIWTLGEIHGFLKLMKQHGRVQQRLGGWEGLSDPLGGSSREQICDFEKKRTTLIRRPPIVQPNKEDHLQQLAYRLGRDICGVLRDLCEPFLSPGDAIQEQYRALECGMREMTEVTSADRGQIEATLVDPQTITLQRLAREAIATTPGLAIEAGLDGTDAITLPEAAAVIQIKTLQEISDNFEAQLPKTDDVWDFASDRLEEATEEIDGRKITTKPRLTQFFSMRRYPVCCQSQTTRAAIQSSGPVMADKVQVNAAPGVATTARPGVSSEPDSELRHIHGQVPHYPFGETPYQEAYQSHVMEYELRDVPEFQPQEPEYSWYNPYRYIPRARTAPITLGPEPETEDPPIPDDPYPLPRIPRGWVPENISKEEQRLRLIEKVRETPGFPTLPEYYYTQDEIEAIDAREKFAEQARQIQESTRLMEAFTRKPAAQMTREDIVRAQKALGINARTGFVDPKLTPTLPPTESRLARIYSAIGFGPSTSTVPPAPGPPVAQLATVRNTNSTTSAVTPAAPPGRQALATPSASSAESSMMTDLPAEETTLVDQTQIFQGQTENEFQADQQAQADQETEAEQLQVDQQITAQLDAEIRKARRPDATRLDEPTLRDAPKTPPERSGSDAQGDRQDLSKLQAEARSIIAKQRLEEENSRADALRGMERSSGGHAPVRRSERRVRFHPNPDS</sequence>
<dbReference type="EMBL" id="MZNU01000076">
    <property type="protein sequence ID" value="OWP05209.1"/>
    <property type="molecule type" value="Genomic_DNA"/>
</dbReference>
<gene>
    <name evidence="2" type="ORF">B2J93_7951</name>
</gene>
<feature type="region of interest" description="Disordered" evidence="1">
    <location>
        <begin position="2471"/>
        <end position="2502"/>
    </location>
</feature>
<feature type="region of interest" description="Disordered" evidence="1">
    <location>
        <begin position="2557"/>
        <end position="2649"/>
    </location>
</feature>